<comment type="caution">
    <text evidence="3">The sequence shown here is derived from an EMBL/GenBank/DDBJ whole genome shotgun (WGS) entry which is preliminary data.</text>
</comment>
<keyword evidence="4" id="KW-1185">Reference proteome</keyword>
<accession>A0AAN9BCM0</accession>
<evidence type="ECO:0000313" key="3">
    <source>
        <dbReference type="EMBL" id="KAK7103072.1"/>
    </source>
</evidence>
<evidence type="ECO:0000313" key="4">
    <source>
        <dbReference type="Proteomes" id="UP001374579"/>
    </source>
</evidence>
<keyword evidence="2" id="KW-0812">Transmembrane</keyword>
<dbReference type="EMBL" id="JBAMIC010000010">
    <property type="protein sequence ID" value="KAK7103072.1"/>
    <property type="molecule type" value="Genomic_DNA"/>
</dbReference>
<keyword evidence="2" id="KW-1133">Transmembrane helix</keyword>
<protein>
    <submittedName>
        <fullName evidence="3">Uncharacterized protein</fullName>
    </submittedName>
</protein>
<name>A0AAN9BCM0_9CAEN</name>
<proteinExistence type="predicted"/>
<gene>
    <name evidence="3" type="ORF">V1264_021198</name>
</gene>
<keyword evidence="2" id="KW-0472">Membrane</keyword>
<dbReference type="AlphaFoldDB" id="A0AAN9BCM0"/>
<sequence>MDKTKRQKKGSWTYFKGKSTGAFWLLIVVLAWVIIGLLQVGYPRRSSKSYLQTFSSNEDKKTRKVTNVASNFNDFPRNVHNVAHDLNHVAGEEKEAAGDPVLVSDLKDDHYDGDGDSNNVANDVINVASDLRLVNDAAKDVVTDLDDPVNHRADMESESIDVIYIEQAKLDQEHNNSTAKRSASEKKLSKKPSGTPGVKDANKHDRHIRGDNRHVIPADDVKHDVKGPHFQAKGKIRGKGYPLRNVKRKDVGTDSDHTGQVARPKSAVTLTAPNAARIKRHRRAILYSCNKITICGGWADRQKGVVSAYVLSVLLDRDFKLDMPRPCDVSVFLEPNKVDWVLRPEDVEQASSRHDVEGIDSHGYDLVNRMLKADDLQLPELDADIVYVTWNMELVRMLRKHRLAQRVPWLDPKVSLAEVYRHVLKALFKPTPHLQAKIDDMHRYRPPDTKLVCAQIRIGGSTDFSDTETFNSLQGVQNLMAFLRQYNDTVRYRILFASDNVQALNIGKQKFPETFMQSAGPITHVDRYKGHDACAGFGRAILDQVMLATCDVLVISESGLGKIAAFLRNTDDDLYLFHDSKVSVFRRDLRFPNRLFW</sequence>
<evidence type="ECO:0000256" key="1">
    <source>
        <dbReference type="SAM" id="MobiDB-lite"/>
    </source>
</evidence>
<organism evidence="3 4">
    <name type="scientific">Littorina saxatilis</name>
    <dbReference type="NCBI Taxonomy" id="31220"/>
    <lineage>
        <taxon>Eukaryota</taxon>
        <taxon>Metazoa</taxon>
        <taxon>Spiralia</taxon>
        <taxon>Lophotrochozoa</taxon>
        <taxon>Mollusca</taxon>
        <taxon>Gastropoda</taxon>
        <taxon>Caenogastropoda</taxon>
        <taxon>Littorinimorpha</taxon>
        <taxon>Littorinoidea</taxon>
        <taxon>Littorinidae</taxon>
        <taxon>Littorina</taxon>
    </lineage>
</organism>
<dbReference type="Gene3D" id="3.40.50.11350">
    <property type="match status" value="1"/>
</dbReference>
<dbReference type="Proteomes" id="UP001374579">
    <property type="component" value="Unassembled WGS sequence"/>
</dbReference>
<reference evidence="3 4" key="1">
    <citation type="submission" date="2024-02" db="EMBL/GenBank/DDBJ databases">
        <title>Chromosome-scale genome assembly of the rough periwinkle Littorina saxatilis.</title>
        <authorList>
            <person name="De Jode A."/>
            <person name="Faria R."/>
            <person name="Formenti G."/>
            <person name="Sims Y."/>
            <person name="Smith T.P."/>
            <person name="Tracey A."/>
            <person name="Wood J.M.D."/>
            <person name="Zagrodzka Z.B."/>
            <person name="Johannesson K."/>
            <person name="Butlin R.K."/>
            <person name="Leder E.H."/>
        </authorList>
    </citation>
    <scope>NUCLEOTIDE SEQUENCE [LARGE SCALE GENOMIC DNA]</scope>
    <source>
        <strain evidence="3">Snail1</strain>
        <tissue evidence="3">Muscle</tissue>
    </source>
</reference>
<feature type="transmembrane region" description="Helical" evidence="2">
    <location>
        <begin position="21"/>
        <end position="42"/>
    </location>
</feature>
<evidence type="ECO:0000256" key="2">
    <source>
        <dbReference type="SAM" id="Phobius"/>
    </source>
</evidence>
<feature type="region of interest" description="Disordered" evidence="1">
    <location>
        <begin position="171"/>
        <end position="208"/>
    </location>
</feature>